<protein>
    <submittedName>
        <fullName evidence="2">Uncharacterized protein</fullName>
    </submittedName>
</protein>
<evidence type="ECO:0000313" key="2">
    <source>
        <dbReference type="EMBL" id="MEB8338014.1"/>
    </source>
</evidence>
<feature type="transmembrane region" description="Helical" evidence="1">
    <location>
        <begin position="13"/>
        <end position="33"/>
    </location>
</feature>
<dbReference type="RefSeq" id="WP_326015712.1">
    <property type="nucleotide sequence ID" value="NZ_JAOZYC010000088.1"/>
</dbReference>
<sequence length="47" mass="5067">MNLAAMNMPAAPLPWWACGLVAVVLALLIVAIIKNARDVDHMQGPNR</sequence>
<accession>A0ABU6F2E5</accession>
<dbReference type="Proteomes" id="UP001354931">
    <property type="component" value="Unassembled WGS sequence"/>
</dbReference>
<proteinExistence type="predicted"/>
<keyword evidence="1" id="KW-0812">Transmembrane</keyword>
<evidence type="ECO:0000256" key="1">
    <source>
        <dbReference type="SAM" id="Phobius"/>
    </source>
</evidence>
<dbReference type="EMBL" id="JAOZYC010000088">
    <property type="protein sequence ID" value="MEB8338014.1"/>
    <property type="molecule type" value="Genomic_DNA"/>
</dbReference>
<keyword evidence="1" id="KW-0472">Membrane</keyword>
<comment type="caution">
    <text evidence="2">The sequence shown here is derived from an EMBL/GenBank/DDBJ whole genome shotgun (WGS) entry which is preliminary data.</text>
</comment>
<evidence type="ECO:0000313" key="3">
    <source>
        <dbReference type="Proteomes" id="UP001354931"/>
    </source>
</evidence>
<keyword evidence="3" id="KW-1185">Reference proteome</keyword>
<name>A0ABU6F2E5_9ACTN</name>
<organism evidence="2 3">
    <name type="scientific">Streptomyces endophyticus</name>
    <dbReference type="NCBI Taxonomy" id="714166"/>
    <lineage>
        <taxon>Bacteria</taxon>
        <taxon>Bacillati</taxon>
        <taxon>Actinomycetota</taxon>
        <taxon>Actinomycetes</taxon>
        <taxon>Kitasatosporales</taxon>
        <taxon>Streptomycetaceae</taxon>
        <taxon>Streptomyces</taxon>
    </lineage>
</organism>
<gene>
    <name evidence="2" type="ORF">OKJ99_10920</name>
</gene>
<keyword evidence="1" id="KW-1133">Transmembrane helix</keyword>
<reference evidence="2 3" key="1">
    <citation type="submission" date="2022-10" db="EMBL/GenBank/DDBJ databases">
        <authorList>
            <person name="Xie J."/>
            <person name="Shen N."/>
        </authorList>
    </citation>
    <scope>NUCLEOTIDE SEQUENCE [LARGE SCALE GENOMIC DNA]</scope>
    <source>
        <strain evidence="2 3">YIM65594</strain>
    </source>
</reference>